<keyword evidence="9" id="KW-1185">Reference proteome</keyword>
<organism evidence="8 9">
    <name type="scientific">Neofusicoccum ribis</name>
    <dbReference type="NCBI Taxonomy" id="45134"/>
    <lineage>
        <taxon>Eukaryota</taxon>
        <taxon>Fungi</taxon>
        <taxon>Dikarya</taxon>
        <taxon>Ascomycota</taxon>
        <taxon>Pezizomycotina</taxon>
        <taxon>Dothideomycetes</taxon>
        <taxon>Dothideomycetes incertae sedis</taxon>
        <taxon>Botryosphaeriales</taxon>
        <taxon>Botryosphaeriaceae</taxon>
        <taxon>Neofusicoccum</taxon>
    </lineage>
</organism>
<reference evidence="8 9" key="1">
    <citation type="submission" date="2024-02" db="EMBL/GenBank/DDBJ databases">
        <title>De novo assembly and annotation of 12 fungi associated with fruit tree decline syndrome in Ontario, Canada.</title>
        <authorList>
            <person name="Sulman M."/>
            <person name="Ellouze W."/>
            <person name="Ilyukhin E."/>
        </authorList>
    </citation>
    <scope>NUCLEOTIDE SEQUENCE [LARGE SCALE GENOMIC DNA]</scope>
    <source>
        <strain evidence="8 9">M1-105</strain>
    </source>
</reference>
<evidence type="ECO:0000313" key="9">
    <source>
        <dbReference type="Proteomes" id="UP001521116"/>
    </source>
</evidence>
<name>A0ABR3SD52_9PEZI</name>
<evidence type="ECO:0000259" key="7">
    <source>
        <dbReference type="Pfam" id="PF05199"/>
    </source>
</evidence>
<dbReference type="PANTHER" id="PTHR42784:SF1">
    <property type="entry name" value="PYRANOSE 2-OXIDASE"/>
    <property type="match status" value="1"/>
</dbReference>
<dbReference type="InterPro" id="IPR036188">
    <property type="entry name" value="FAD/NAD-bd_sf"/>
</dbReference>
<dbReference type="InterPro" id="IPR007867">
    <property type="entry name" value="GMC_OxRtase_C"/>
</dbReference>
<evidence type="ECO:0000256" key="1">
    <source>
        <dbReference type="ARBA" id="ARBA00001974"/>
    </source>
</evidence>
<dbReference type="Pfam" id="PF00732">
    <property type="entry name" value="GMC_oxred_N"/>
    <property type="match status" value="1"/>
</dbReference>
<dbReference type="SUPFAM" id="SSF51905">
    <property type="entry name" value="FAD/NAD(P)-binding domain"/>
    <property type="match status" value="1"/>
</dbReference>
<sequence length="503" mass="55740">MPSRKTQVLIVGSGPVGATYARKLVDQGIDVLMVEMGAQERPIIGDHMKNSIPAQKNINKFMDDEPIIQNGSNPLQKPDNNLRGAAASRTVGGMSAHWTCCTPRQHRTHERSKIFTEEQWDSLYKEAETLLGTNSTSFDSIRQRLLLKALNDAYPDGSKKFSSLPLACSRSERNSSYVKWSSSATILGEEITSGKAEKHFELLPQHQCMELKRGGDGKIKYATVKDLLGDEEIRIEADKYVVCAGAILTPGILWKSGFKKTHPALGRFLTEQTLAFCQVILKSDLVKNIPGDNLGCQHALDKHKEKFDEDPVPFPFEDDDPQIYLPVTEDRLWHAQIHRDAFSYGQTPPGIDQRLVVDLRFFGPVKPTSQNRVEFSDSITDAYGMPQPTFYYKLSTVDACIAHDMMSDMIQVARHLGGWVPGSEPKMLEPGASLNICGTTRAGTKIEDSVVNEKSQVWKCENLYLGGCNVIPGPNASNPTLTAICFALEGAEDIIRSFKPAPK</sequence>
<dbReference type="Proteomes" id="UP001521116">
    <property type="component" value="Unassembled WGS sequence"/>
</dbReference>
<dbReference type="InterPro" id="IPR051473">
    <property type="entry name" value="P2Ox-like"/>
</dbReference>
<keyword evidence="4" id="KW-0274">FAD</keyword>
<dbReference type="Gene3D" id="3.50.50.60">
    <property type="entry name" value="FAD/NAD(P)-binding domain"/>
    <property type="match status" value="2"/>
</dbReference>
<proteinExistence type="inferred from homology"/>
<feature type="domain" description="Glucose-methanol-choline oxidoreductase C-terminal" evidence="7">
    <location>
        <begin position="367"/>
        <end position="487"/>
    </location>
</feature>
<dbReference type="EMBL" id="JAJVDC020000227">
    <property type="protein sequence ID" value="KAL1617603.1"/>
    <property type="molecule type" value="Genomic_DNA"/>
</dbReference>
<protein>
    <recommendedName>
        <fullName evidence="10">Pyranose:oxygen 2-oxidoreductase</fullName>
    </recommendedName>
</protein>
<evidence type="ECO:0000256" key="5">
    <source>
        <dbReference type="ARBA" id="ARBA00023002"/>
    </source>
</evidence>
<comment type="caution">
    <text evidence="8">The sequence shown here is derived from an EMBL/GenBank/DDBJ whole genome shotgun (WGS) entry which is preliminary data.</text>
</comment>
<dbReference type="Pfam" id="PF05199">
    <property type="entry name" value="GMC_oxred_C"/>
    <property type="match status" value="1"/>
</dbReference>
<dbReference type="SUPFAM" id="SSF54373">
    <property type="entry name" value="FAD-linked reductases, C-terminal domain"/>
    <property type="match status" value="1"/>
</dbReference>
<evidence type="ECO:0000256" key="4">
    <source>
        <dbReference type="ARBA" id="ARBA00022827"/>
    </source>
</evidence>
<evidence type="ECO:0000256" key="2">
    <source>
        <dbReference type="ARBA" id="ARBA00010790"/>
    </source>
</evidence>
<feature type="domain" description="Glucose-methanol-choline oxidoreductase N-terminal" evidence="6">
    <location>
        <begin position="19"/>
        <end position="271"/>
    </location>
</feature>
<gene>
    <name evidence="8" type="ORF">SLS56_010893</name>
</gene>
<evidence type="ECO:0000256" key="3">
    <source>
        <dbReference type="ARBA" id="ARBA00022630"/>
    </source>
</evidence>
<accession>A0ABR3SD52</accession>
<dbReference type="InterPro" id="IPR000172">
    <property type="entry name" value="GMC_OxRdtase_N"/>
</dbReference>
<evidence type="ECO:0000259" key="6">
    <source>
        <dbReference type="Pfam" id="PF00732"/>
    </source>
</evidence>
<evidence type="ECO:0000313" key="8">
    <source>
        <dbReference type="EMBL" id="KAL1617603.1"/>
    </source>
</evidence>
<evidence type="ECO:0008006" key="10">
    <source>
        <dbReference type="Google" id="ProtNLM"/>
    </source>
</evidence>
<dbReference type="PANTHER" id="PTHR42784">
    <property type="entry name" value="PYRANOSE 2-OXIDASE"/>
    <property type="match status" value="1"/>
</dbReference>
<keyword evidence="3" id="KW-0285">Flavoprotein</keyword>
<keyword evidence="5" id="KW-0560">Oxidoreductase</keyword>
<comment type="similarity">
    <text evidence="2">Belongs to the GMC oxidoreductase family.</text>
</comment>
<comment type="cofactor">
    <cofactor evidence="1">
        <name>FAD</name>
        <dbReference type="ChEBI" id="CHEBI:57692"/>
    </cofactor>
</comment>